<accession>A0A0J8BH74</accession>
<evidence type="ECO:0000313" key="2">
    <source>
        <dbReference type="Proteomes" id="UP000035740"/>
    </source>
</evidence>
<sequence length="193" mass="20965">DSDASGTHSASSAGLKGMNIEDGPVIQAAASLVALTSGDEGHVSASQLDHIDRNATVECDSGFSSLSVSRSNSITELTGPMLMMQKTNKWSQSKVMTKLLKNTMKALRRLKELMLVRTRLASVKQDPESVLIRSVIKFIVARHVDLEATMDGLIIQRSRAVMRLIGLHYFSVLVKSVKSDGLLPRAVASLQWC</sequence>
<dbReference type="Gramene" id="KMS65075">
    <property type="protein sequence ID" value="KMS65075"/>
    <property type="gene ID" value="BVRB_039700"/>
</dbReference>
<dbReference type="Proteomes" id="UP000035740">
    <property type="component" value="Unassembled WGS sequence"/>
</dbReference>
<evidence type="ECO:0000313" key="1">
    <source>
        <dbReference type="EMBL" id="KMS65075.1"/>
    </source>
</evidence>
<feature type="non-terminal residue" evidence="1">
    <location>
        <position position="1"/>
    </location>
</feature>
<feature type="non-terminal residue" evidence="1">
    <location>
        <position position="193"/>
    </location>
</feature>
<reference evidence="1 2" key="1">
    <citation type="journal article" date="2014" name="Nature">
        <title>The genome of the recently domesticated crop plant sugar beet (Beta vulgaris).</title>
        <authorList>
            <person name="Dohm J.C."/>
            <person name="Minoche A.E."/>
            <person name="Holtgrawe D."/>
            <person name="Capella-Gutierrez S."/>
            <person name="Zakrzewski F."/>
            <person name="Tafer H."/>
            <person name="Rupp O."/>
            <person name="Sorensen T.R."/>
            <person name="Stracke R."/>
            <person name="Reinhardt R."/>
            <person name="Goesmann A."/>
            <person name="Kraft T."/>
            <person name="Schulz B."/>
            <person name="Stadler P.F."/>
            <person name="Schmidt T."/>
            <person name="Gabaldon T."/>
            <person name="Lehrach H."/>
            <person name="Weisshaar B."/>
            <person name="Himmelbauer H."/>
        </authorList>
    </citation>
    <scope>NUCLEOTIDE SEQUENCE [LARGE SCALE GENOMIC DNA]</scope>
    <source>
        <tissue evidence="1">Taproot</tissue>
    </source>
</reference>
<name>A0A0J8BH74_BETVV</name>
<keyword evidence="2" id="KW-1185">Reference proteome</keyword>
<proteinExistence type="predicted"/>
<gene>
    <name evidence="1" type="ORF">BVRB_039700</name>
</gene>
<protein>
    <submittedName>
        <fullName evidence="1">Uncharacterized protein</fullName>
    </submittedName>
</protein>
<dbReference type="EMBL" id="KQ115270">
    <property type="protein sequence ID" value="KMS65075.1"/>
    <property type="molecule type" value="Genomic_DNA"/>
</dbReference>
<organism evidence="1 2">
    <name type="scientific">Beta vulgaris subsp. vulgaris</name>
    <name type="common">Beet</name>
    <dbReference type="NCBI Taxonomy" id="3555"/>
    <lineage>
        <taxon>Eukaryota</taxon>
        <taxon>Viridiplantae</taxon>
        <taxon>Streptophyta</taxon>
        <taxon>Embryophyta</taxon>
        <taxon>Tracheophyta</taxon>
        <taxon>Spermatophyta</taxon>
        <taxon>Magnoliopsida</taxon>
        <taxon>eudicotyledons</taxon>
        <taxon>Gunneridae</taxon>
        <taxon>Pentapetalae</taxon>
        <taxon>Caryophyllales</taxon>
        <taxon>Chenopodiaceae</taxon>
        <taxon>Betoideae</taxon>
        <taxon>Beta</taxon>
    </lineage>
</organism>
<dbReference type="AlphaFoldDB" id="A0A0J8BH74"/>